<keyword evidence="2" id="KW-0560">Oxidoreductase</keyword>
<organism evidence="2 3">
    <name type="scientific">Amphritea atlantica</name>
    <dbReference type="NCBI Taxonomy" id="355243"/>
    <lineage>
        <taxon>Bacteria</taxon>
        <taxon>Pseudomonadati</taxon>
        <taxon>Pseudomonadota</taxon>
        <taxon>Gammaproteobacteria</taxon>
        <taxon>Oceanospirillales</taxon>
        <taxon>Oceanospirillaceae</taxon>
        <taxon>Amphritea</taxon>
    </lineage>
</organism>
<proteinExistence type="predicted"/>
<dbReference type="AlphaFoldDB" id="A0A1H9D0W1"/>
<dbReference type="InterPro" id="IPR007138">
    <property type="entry name" value="ABM_dom"/>
</dbReference>
<accession>A0A1H9D0W1</accession>
<feature type="domain" description="ABM" evidence="1">
    <location>
        <begin position="9"/>
        <end position="98"/>
    </location>
</feature>
<dbReference type="PROSITE" id="PS51725">
    <property type="entry name" value="ABM"/>
    <property type="match status" value="1"/>
</dbReference>
<dbReference type="InterPro" id="IPR011008">
    <property type="entry name" value="Dimeric_a/b-barrel"/>
</dbReference>
<name>A0A1H9D0W1_9GAMM</name>
<protein>
    <submittedName>
        <fullName evidence="2">Quinol monooxygenase YgiN</fullName>
    </submittedName>
</protein>
<dbReference type="Pfam" id="PF03992">
    <property type="entry name" value="ABM"/>
    <property type="match status" value="1"/>
</dbReference>
<keyword evidence="2" id="KW-0503">Monooxygenase</keyword>
<dbReference type="Gene3D" id="3.30.70.100">
    <property type="match status" value="1"/>
</dbReference>
<dbReference type="SUPFAM" id="SSF54909">
    <property type="entry name" value="Dimeric alpha+beta barrel"/>
    <property type="match status" value="1"/>
</dbReference>
<keyword evidence="3" id="KW-1185">Reference proteome</keyword>
<dbReference type="Proteomes" id="UP000198749">
    <property type="component" value="Unassembled WGS sequence"/>
</dbReference>
<dbReference type="GO" id="GO:0004497">
    <property type="term" value="F:monooxygenase activity"/>
    <property type="evidence" value="ECO:0007669"/>
    <property type="project" value="UniProtKB-KW"/>
</dbReference>
<evidence type="ECO:0000313" key="3">
    <source>
        <dbReference type="Proteomes" id="UP000198749"/>
    </source>
</evidence>
<dbReference type="EMBL" id="FOGB01000001">
    <property type="protein sequence ID" value="SEQ07074.1"/>
    <property type="molecule type" value="Genomic_DNA"/>
</dbReference>
<gene>
    <name evidence="2" type="ORF">SAMN03080615_00276</name>
</gene>
<evidence type="ECO:0000259" key="1">
    <source>
        <dbReference type="PROSITE" id="PS51725"/>
    </source>
</evidence>
<reference evidence="3" key="1">
    <citation type="submission" date="2016-10" db="EMBL/GenBank/DDBJ databases">
        <authorList>
            <person name="Varghese N."/>
            <person name="Submissions S."/>
        </authorList>
    </citation>
    <scope>NUCLEOTIDE SEQUENCE [LARGE SCALE GENOMIC DNA]</scope>
    <source>
        <strain evidence="3">DSM 18887</strain>
    </source>
</reference>
<evidence type="ECO:0000313" key="2">
    <source>
        <dbReference type="EMBL" id="SEQ07074.1"/>
    </source>
</evidence>
<dbReference type="STRING" id="355243.SAMN03080615_00276"/>
<sequence>MGEGVTLKIRLTGFIRVPEPDLDAVIRELVNHRKLTLDEPGCLRFEVTQCQTNPCRFVVFEEFSDRAAFQAHQARTRSSYWAQVTANAERNYQIKTVR</sequence>